<evidence type="ECO:0000313" key="3">
    <source>
        <dbReference type="Proteomes" id="UP000198748"/>
    </source>
</evidence>
<dbReference type="CDD" id="cd01399">
    <property type="entry name" value="GlcN6P_deaminase"/>
    <property type="match status" value="1"/>
</dbReference>
<dbReference type="GO" id="GO:0042802">
    <property type="term" value="F:identical protein binding"/>
    <property type="evidence" value="ECO:0007669"/>
    <property type="project" value="TreeGrafter"/>
</dbReference>
<name>A0A1G7JIT4_9BACT</name>
<dbReference type="EMBL" id="FNAN01000009">
    <property type="protein sequence ID" value="SDF24803.1"/>
    <property type="molecule type" value="Genomic_DNA"/>
</dbReference>
<dbReference type="GO" id="GO:0019262">
    <property type="term" value="P:N-acetylneuraminate catabolic process"/>
    <property type="evidence" value="ECO:0007669"/>
    <property type="project" value="TreeGrafter"/>
</dbReference>
<dbReference type="PANTHER" id="PTHR11280">
    <property type="entry name" value="GLUCOSAMINE-6-PHOSPHATE ISOMERASE"/>
    <property type="match status" value="1"/>
</dbReference>
<reference evidence="3" key="1">
    <citation type="submission" date="2016-10" db="EMBL/GenBank/DDBJ databases">
        <authorList>
            <person name="Varghese N."/>
            <person name="Submissions S."/>
        </authorList>
    </citation>
    <scope>NUCLEOTIDE SEQUENCE [LARGE SCALE GENOMIC DNA]</scope>
    <source>
        <strain evidence="3">DSM 25329</strain>
    </source>
</reference>
<feature type="domain" description="Glucosamine/galactosamine-6-phosphate isomerase" evidence="1">
    <location>
        <begin position="13"/>
        <end position="233"/>
    </location>
</feature>
<dbReference type="Pfam" id="PF01182">
    <property type="entry name" value="Glucosamine_iso"/>
    <property type="match status" value="1"/>
</dbReference>
<keyword evidence="3" id="KW-1185">Reference proteome</keyword>
<accession>A0A1G7JIT4</accession>
<dbReference type="RefSeq" id="WP_090152293.1">
    <property type="nucleotide sequence ID" value="NZ_FNAN01000009.1"/>
</dbReference>
<dbReference type="Proteomes" id="UP000198748">
    <property type="component" value="Unassembled WGS sequence"/>
</dbReference>
<dbReference type="InterPro" id="IPR037171">
    <property type="entry name" value="NagB/RpiA_transferase-like"/>
</dbReference>
<sequence length="258" mass="28877">MKVDQLEINISETRQQMGEAAAKAVADKIREIQDTKEFVNIIFASAPSQNEFLATLKDEPGIHWEKINAFHMDEYIAIAADAPQNFGYFLKVRLFDHVPVRSVSYLNGNATDPAGECEHYAKLLRENPIDIVCLGIGENGHLAFNDPHVAFFDDPLEVKVVELDDACRQQQVNDECFDTFDEVPQTALTLTIPTLMKAKYAFCIVPGEKKAQAIYHTVAEDIQEAYPSTILRKHPNAILFIDQASSGKLKEISSYSQA</sequence>
<protein>
    <submittedName>
        <fullName evidence="2">Glucosamine-6-phosphate deaminase</fullName>
    </submittedName>
</protein>
<dbReference type="GO" id="GO:0004342">
    <property type="term" value="F:glucosamine-6-phosphate deaminase activity"/>
    <property type="evidence" value="ECO:0007669"/>
    <property type="project" value="InterPro"/>
</dbReference>
<dbReference type="Gene3D" id="3.40.50.1360">
    <property type="match status" value="1"/>
</dbReference>
<dbReference type="GO" id="GO:0005975">
    <property type="term" value="P:carbohydrate metabolic process"/>
    <property type="evidence" value="ECO:0007669"/>
    <property type="project" value="InterPro"/>
</dbReference>
<dbReference type="OrthoDB" id="9791139at2"/>
<dbReference type="InterPro" id="IPR006148">
    <property type="entry name" value="Glc/Gal-6P_isomerase"/>
</dbReference>
<evidence type="ECO:0000313" key="2">
    <source>
        <dbReference type="EMBL" id="SDF24803.1"/>
    </source>
</evidence>
<proteinExistence type="predicted"/>
<dbReference type="GO" id="GO:0005737">
    <property type="term" value="C:cytoplasm"/>
    <property type="evidence" value="ECO:0007669"/>
    <property type="project" value="TreeGrafter"/>
</dbReference>
<evidence type="ECO:0000259" key="1">
    <source>
        <dbReference type="Pfam" id="PF01182"/>
    </source>
</evidence>
<dbReference type="STRING" id="659014.SAMN04487996_109304"/>
<dbReference type="InterPro" id="IPR004547">
    <property type="entry name" value="Glucosamine6P_isomerase"/>
</dbReference>
<organism evidence="2 3">
    <name type="scientific">Dyadobacter soli</name>
    <dbReference type="NCBI Taxonomy" id="659014"/>
    <lineage>
        <taxon>Bacteria</taxon>
        <taxon>Pseudomonadati</taxon>
        <taxon>Bacteroidota</taxon>
        <taxon>Cytophagia</taxon>
        <taxon>Cytophagales</taxon>
        <taxon>Spirosomataceae</taxon>
        <taxon>Dyadobacter</taxon>
    </lineage>
</organism>
<dbReference type="PANTHER" id="PTHR11280:SF6">
    <property type="entry name" value="GLUCOSAMINE-6-PHOSPHATE ISOMERASE NAGB"/>
    <property type="match status" value="1"/>
</dbReference>
<gene>
    <name evidence="2" type="ORF">SAMN04487996_109304</name>
</gene>
<dbReference type="GO" id="GO:0006046">
    <property type="term" value="P:N-acetylglucosamine catabolic process"/>
    <property type="evidence" value="ECO:0007669"/>
    <property type="project" value="TreeGrafter"/>
</dbReference>
<dbReference type="AlphaFoldDB" id="A0A1G7JIT4"/>
<dbReference type="SUPFAM" id="SSF100950">
    <property type="entry name" value="NagB/RpiA/CoA transferase-like"/>
    <property type="match status" value="1"/>
</dbReference>
<dbReference type="GO" id="GO:0006043">
    <property type="term" value="P:glucosamine catabolic process"/>
    <property type="evidence" value="ECO:0007669"/>
    <property type="project" value="TreeGrafter"/>
</dbReference>